<evidence type="ECO:0000313" key="3">
    <source>
        <dbReference type="Proteomes" id="UP000289238"/>
    </source>
</evidence>
<name>A0A4Q0PCJ0_9FLAO</name>
<dbReference type="EMBL" id="QOVM01000001">
    <property type="protein sequence ID" value="RXG24540.1"/>
    <property type="molecule type" value="Genomic_DNA"/>
</dbReference>
<dbReference type="RefSeq" id="WP_128756275.1">
    <property type="nucleotide sequence ID" value="NZ_QOVM01000001.1"/>
</dbReference>
<gene>
    <name evidence="2" type="ORF">DSM00_330</name>
</gene>
<evidence type="ECO:0008006" key="4">
    <source>
        <dbReference type="Google" id="ProtNLM"/>
    </source>
</evidence>
<proteinExistence type="predicted"/>
<keyword evidence="1" id="KW-1133">Transmembrane helix</keyword>
<sequence length="201" mass="22923">MSRKISISKRINAILALLIVFLLVLATNRIDQRNFDVARECVTEVYKDRVLVQGYIFSISNVITNKKLSLKDSSSQNFNPKENERIDQLLDNFEATKLTISEGNHLKKLRESFETLTKLEAQQNVTNSTDLKKKKDTTLKEMSASLIDLSKIQISASKDLTHSAQKSLEVSELLSNLEIIFLIITGIAIQFILFYRVRKTN</sequence>
<protein>
    <recommendedName>
        <fullName evidence="4">Chemoreceptor-like protein with four helix bundle sensory module</fullName>
    </recommendedName>
</protein>
<organism evidence="2 3">
    <name type="scientific">Leeuwenhoekiella aequorea</name>
    <dbReference type="NCBI Taxonomy" id="283736"/>
    <lineage>
        <taxon>Bacteria</taxon>
        <taxon>Pseudomonadati</taxon>
        <taxon>Bacteroidota</taxon>
        <taxon>Flavobacteriia</taxon>
        <taxon>Flavobacteriales</taxon>
        <taxon>Flavobacteriaceae</taxon>
        <taxon>Leeuwenhoekiella</taxon>
    </lineage>
</organism>
<comment type="caution">
    <text evidence="2">The sequence shown here is derived from an EMBL/GenBank/DDBJ whole genome shotgun (WGS) entry which is preliminary data.</text>
</comment>
<accession>A0A4Q0PCJ0</accession>
<evidence type="ECO:0000313" key="2">
    <source>
        <dbReference type="EMBL" id="RXG24540.1"/>
    </source>
</evidence>
<dbReference type="OrthoDB" id="1438991at2"/>
<dbReference type="AlphaFoldDB" id="A0A4Q0PCJ0"/>
<keyword evidence="1" id="KW-0812">Transmembrane</keyword>
<keyword evidence="3" id="KW-1185">Reference proteome</keyword>
<feature type="transmembrane region" description="Helical" evidence="1">
    <location>
        <begin position="173"/>
        <end position="195"/>
    </location>
</feature>
<dbReference type="Proteomes" id="UP000289238">
    <property type="component" value="Unassembled WGS sequence"/>
</dbReference>
<reference evidence="2 3" key="1">
    <citation type="submission" date="2018-07" db="EMBL/GenBank/DDBJ databases">
        <title>Leeuwenhoekiella genomics.</title>
        <authorList>
            <person name="Tahon G."/>
            <person name="Willems A."/>
        </authorList>
    </citation>
    <scope>NUCLEOTIDE SEQUENCE [LARGE SCALE GENOMIC DNA]</scope>
    <source>
        <strain evidence="2 3">LMG 22550</strain>
    </source>
</reference>
<evidence type="ECO:0000256" key="1">
    <source>
        <dbReference type="SAM" id="Phobius"/>
    </source>
</evidence>
<keyword evidence="1" id="KW-0472">Membrane</keyword>